<gene>
    <name evidence="1" type="ORF">B0H17DRAFT_448198</name>
</gene>
<dbReference type="Proteomes" id="UP001221757">
    <property type="component" value="Unassembled WGS sequence"/>
</dbReference>
<name>A0AAD7CD42_MYCRO</name>
<dbReference type="EMBL" id="JARKIE010000391">
    <property type="protein sequence ID" value="KAJ7645817.1"/>
    <property type="molecule type" value="Genomic_DNA"/>
</dbReference>
<reference evidence="1" key="1">
    <citation type="submission" date="2023-03" db="EMBL/GenBank/DDBJ databases">
        <title>Massive genome expansion in bonnet fungi (Mycena s.s.) driven by repeated elements and novel gene families across ecological guilds.</title>
        <authorList>
            <consortium name="Lawrence Berkeley National Laboratory"/>
            <person name="Harder C.B."/>
            <person name="Miyauchi S."/>
            <person name="Viragh M."/>
            <person name="Kuo A."/>
            <person name="Thoen E."/>
            <person name="Andreopoulos B."/>
            <person name="Lu D."/>
            <person name="Skrede I."/>
            <person name="Drula E."/>
            <person name="Henrissat B."/>
            <person name="Morin E."/>
            <person name="Kohler A."/>
            <person name="Barry K."/>
            <person name="LaButti K."/>
            <person name="Morin E."/>
            <person name="Salamov A."/>
            <person name="Lipzen A."/>
            <person name="Mereny Z."/>
            <person name="Hegedus B."/>
            <person name="Baldrian P."/>
            <person name="Stursova M."/>
            <person name="Weitz H."/>
            <person name="Taylor A."/>
            <person name="Grigoriev I.V."/>
            <person name="Nagy L.G."/>
            <person name="Martin F."/>
            <person name="Kauserud H."/>
        </authorList>
    </citation>
    <scope>NUCLEOTIDE SEQUENCE</scope>
    <source>
        <strain evidence="1">CBHHK067</strain>
    </source>
</reference>
<keyword evidence="2" id="KW-1185">Reference proteome</keyword>
<organism evidence="1 2">
    <name type="scientific">Mycena rosella</name>
    <name type="common">Pink bonnet</name>
    <name type="synonym">Agaricus rosellus</name>
    <dbReference type="NCBI Taxonomy" id="1033263"/>
    <lineage>
        <taxon>Eukaryota</taxon>
        <taxon>Fungi</taxon>
        <taxon>Dikarya</taxon>
        <taxon>Basidiomycota</taxon>
        <taxon>Agaricomycotina</taxon>
        <taxon>Agaricomycetes</taxon>
        <taxon>Agaricomycetidae</taxon>
        <taxon>Agaricales</taxon>
        <taxon>Marasmiineae</taxon>
        <taxon>Mycenaceae</taxon>
        <taxon>Mycena</taxon>
    </lineage>
</organism>
<dbReference type="AlphaFoldDB" id="A0AAD7CD42"/>
<proteinExistence type="predicted"/>
<sequence length="78" mass="8380">MHCVCWPHTDHSTMATLADMTSMAVIRLLSNLLHHPQCLSVSPPGPLPAVVVIPATLPPENNCSFPVRAVCVPNSIQN</sequence>
<protein>
    <submittedName>
        <fullName evidence="1">Uncharacterized protein</fullName>
    </submittedName>
</protein>
<evidence type="ECO:0000313" key="2">
    <source>
        <dbReference type="Proteomes" id="UP001221757"/>
    </source>
</evidence>
<accession>A0AAD7CD42</accession>
<comment type="caution">
    <text evidence="1">The sequence shown here is derived from an EMBL/GenBank/DDBJ whole genome shotgun (WGS) entry which is preliminary data.</text>
</comment>
<evidence type="ECO:0000313" key="1">
    <source>
        <dbReference type="EMBL" id="KAJ7645817.1"/>
    </source>
</evidence>